<evidence type="ECO:0000256" key="2">
    <source>
        <dbReference type="ARBA" id="ARBA00010147"/>
    </source>
</evidence>
<dbReference type="InterPro" id="IPR008979">
    <property type="entry name" value="Galactose-bd-like_sf"/>
</dbReference>
<evidence type="ECO:0000256" key="6">
    <source>
        <dbReference type="ARBA" id="ARBA00022837"/>
    </source>
</evidence>
<keyword evidence="7" id="KW-1015">Disulfide bond</keyword>
<dbReference type="Gene3D" id="2.60.120.260">
    <property type="entry name" value="Galactose-binding domain-like"/>
    <property type="match status" value="1"/>
</dbReference>
<sequence length="181" mass="19462">MLVTWSWILALGLLAGHGEAQSCTQAYGGPNLARGRPTSQSSTYTHVDGIAGISGYAVDGNCDGRWIAHSCTHTNHEINPWWSVDLGREYAISLVVVKIRQDCCGDRTQGATIHVGDHMGDFSKSSFICGTITDLQDGSLSTILCNGALGRYITIAIPDRETILSLGEVEVHGTNPPRQCF</sequence>
<evidence type="ECO:0000256" key="3">
    <source>
        <dbReference type="ARBA" id="ARBA00011233"/>
    </source>
</evidence>
<comment type="similarity">
    <text evidence="2">Belongs to the fucolectin family.</text>
</comment>
<dbReference type="AlphaFoldDB" id="A0AA97JP74"/>
<feature type="signal peptide" evidence="8">
    <location>
        <begin position="1"/>
        <end position="20"/>
    </location>
</feature>
<dbReference type="Pfam" id="PF22633">
    <property type="entry name" value="F5_F8_type_C_2"/>
    <property type="match status" value="1"/>
</dbReference>
<gene>
    <name evidence="11" type="primary">LOC129334043</name>
</gene>
<dbReference type="GeneID" id="129334043"/>
<feature type="chain" id="PRO_5041719848" evidence="8">
    <location>
        <begin position="21"/>
        <end position="181"/>
    </location>
</feature>
<evidence type="ECO:0000256" key="7">
    <source>
        <dbReference type="ARBA" id="ARBA00023157"/>
    </source>
</evidence>
<dbReference type="KEGG" id="emc:129334043"/>
<evidence type="ECO:0000256" key="8">
    <source>
        <dbReference type="SAM" id="SignalP"/>
    </source>
</evidence>
<accession>A0AA97JP74</accession>
<evidence type="ECO:0000256" key="4">
    <source>
        <dbReference type="ARBA" id="ARBA00022723"/>
    </source>
</evidence>
<keyword evidence="10" id="KW-1185">Reference proteome</keyword>
<dbReference type="GO" id="GO:0042806">
    <property type="term" value="F:fucose binding"/>
    <property type="evidence" value="ECO:0007669"/>
    <property type="project" value="UniProtKB-ARBA"/>
</dbReference>
<name>A0AA97JP74_EUBMA</name>
<dbReference type="GO" id="GO:0010185">
    <property type="term" value="P:regulation of cellular defense response"/>
    <property type="evidence" value="ECO:0007669"/>
    <property type="project" value="UniProtKB-ARBA"/>
</dbReference>
<dbReference type="SUPFAM" id="SSF49785">
    <property type="entry name" value="Galactose-binding domain-like"/>
    <property type="match status" value="1"/>
</dbReference>
<keyword evidence="6" id="KW-0106">Calcium</keyword>
<protein>
    <submittedName>
        <fullName evidence="11">Fucolectin-1-like</fullName>
    </submittedName>
</protein>
<dbReference type="Proteomes" id="UP001190640">
    <property type="component" value="Chromosome 7"/>
</dbReference>
<keyword evidence="8" id="KW-0732">Signal</keyword>
<feature type="domain" description="Fucolectin tachylectin-4 pentraxin-1" evidence="9">
    <location>
        <begin position="29"/>
        <end position="178"/>
    </location>
</feature>
<dbReference type="InterPro" id="IPR051941">
    <property type="entry name" value="BG_Antigen-Binding_Lectin"/>
</dbReference>
<organism evidence="10 11">
    <name type="scientific">Eublepharis macularius</name>
    <name type="common">Leopard gecko</name>
    <name type="synonym">Cyrtodactylus macularius</name>
    <dbReference type="NCBI Taxonomy" id="481883"/>
    <lineage>
        <taxon>Eukaryota</taxon>
        <taxon>Metazoa</taxon>
        <taxon>Chordata</taxon>
        <taxon>Craniata</taxon>
        <taxon>Vertebrata</taxon>
        <taxon>Euteleostomi</taxon>
        <taxon>Lepidosauria</taxon>
        <taxon>Squamata</taxon>
        <taxon>Bifurcata</taxon>
        <taxon>Gekkota</taxon>
        <taxon>Eublepharidae</taxon>
        <taxon>Eublepharinae</taxon>
        <taxon>Eublepharis</taxon>
    </lineage>
</organism>
<dbReference type="SMART" id="SM00607">
    <property type="entry name" value="FTP"/>
    <property type="match status" value="1"/>
</dbReference>
<evidence type="ECO:0000256" key="5">
    <source>
        <dbReference type="ARBA" id="ARBA00022734"/>
    </source>
</evidence>
<proteinExistence type="inferred from homology"/>
<dbReference type="PANTHER" id="PTHR45713:SF11">
    <property type="entry name" value="FUCOLECTIN TACHYLECTIN-4 PENTRAXIN-1 DOMAIN-CONTAINING PROTEIN"/>
    <property type="match status" value="1"/>
</dbReference>
<evidence type="ECO:0000313" key="11">
    <source>
        <dbReference type="RefSeq" id="XP_054841943.1"/>
    </source>
</evidence>
<evidence type="ECO:0000259" key="9">
    <source>
        <dbReference type="SMART" id="SM00607"/>
    </source>
</evidence>
<reference evidence="11" key="1">
    <citation type="submission" date="2025-08" db="UniProtKB">
        <authorList>
            <consortium name="RefSeq"/>
        </authorList>
    </citation>
    <scope>IDENTIFICATION</scope>
    <source>
        <tissue evidence="11">Blood</tissue>
    </source>
</reference>
<dbReference type="RefSeq" id="XP_054841943.1">
    <property type="nucleotide sequence ID" value="XM_054985968.1"/>
</dbReference>
<keyword evidence="5" id="KW-0430">Lectin</keyword>
<keyword evidence="4" id="KW-0479">Metal-binding</keyword>
<comment type="function">
    <text evidence="1">Acts as a defensive agent. Recognizes blood group fucosylated oligosaccharides including A, B, H and Lewis B-type antigens. Does not recognize Lewis A antigen and has low affinity for monovalent haptens.</text>
</comment>
<evidence type="ECO:0000256" key="1">
    <source>
        <dbReference type="ARBA" id="ARBA00002219"/>
    </source>
</evidence>
<dbReference type="GO" id="GO:0001868">
    <property type="term" value="P:regulation of complement activation, lectin pathway"/>
    <property type="evidence" value="ECO:0007669"/>
    <property type="project" value="UniProtKB-ARBA"/>
</dbReference>
<comment type="subunit">
    <text evidence="3">Homotrimer.</text>
</comment>
<dbReference type="InterPro" id="IPR006585">
    <property type="entry name" value="FTP1"/>
</dbReference>
<dbReference type="PANTHER" id="PTHR45713">
    <property type="entry name" value="FTP DOMAIN-CONTAINING PROTEIN"/>
    <property type="match status" value="1"/>
</dbReference>
<dbReference type="GO" id="GO:0046872">
    <property type="term" value="F:metal ion binding"/>
    <property type="evidence" value="ECO:0007669"/>
    <property type="project" value="UniProtKB-KW"/>
</dbReference>
<evidence type="ECO:0000313" key="10">
    <source>
        <dbReference type="Proteomes" id="UP001190640"/>
    </source>
</evidence>